<dbReference type="GO" id="GO:0005524">
    <property type="term" value="F:ATP binding"/>
    <property type="evidence" value="ECO:0007669"/>
    <property type="project" value="InterPro"/>
</dbReference>
<dbReference type="GO" id="GO:0020037">
    <property type="term" value="F:heme binding"/>
    <property type="evidence" value="ECO:0007669"/>
    <property type="project" value="InterPro"/>
</dbReference>
<evidence type="ECO:0000256" key="2">
    <source>
        <dbReference type="ARBA" id="ARBA00022617"/>
    </source>
</evidence>
<protein>
    <recommendedName>
        <fullName evidence="7">Pyruvate phosphate dikinase AMP/ATP-binding domain-containing protein</fullName>
    </recommendedName>
</protein>
<dbReference type="GO" id="GO:0016301">
    <property type="term" value="F:kinase activity"/>
    <property type="evidence" value="ECO:0007669"/>
    <property type="project" value="InterPro"/>
</dbReference>
<dbReference type="Pfam" id="PF00067">
    <property type="entry name" value="p450"/>
    <property type="match status" value="1"/>
</dbReference>
<comment type="similarity">
    <text evidence="1">Belongs to the cytochrome P450 family.</text>
</comment>
<accession>A0A9E6XZD8</accession>
<dbReference type="SUPFAM" id="SSF48264">
    <property type="entry name" value="Cytochrome P450"/>
    <property type="match status" value="1"/>
</dbReference>
<organism evidence="8 9">
    <name type="scientific">Capillimicrobium parvum</name>
    <dbReference type="NCBI Taxonomy" id="2884022"/>
    <lineage>
        <taxon>Bacteria</taxon>
        <taxon>Bacillati</taxon>
        <taxon>Actinomycetota</taxon>
        <taxon>Thermoleophilia</taxon>
        <taxon>Solirubrobacterales</taxon>
        <taxon>Capillimicrobiaceae</taxon>
        <taxon>Capillimicrobium</taxon>
    </lineage>
</organism>
<keyword evidence="5" id="KW-0408">Iron</keyword>
<evidence type="ECO:0000259" key="7">
    <source>
        <dbReference type="Pfam" id="PF01326"/>
    </source>
</evidence>
<evidence type="ECO:0000313" key="8">
    <source>
        <dbReference type="EMBL" id="UGS36576.1"/>
    </source>
</evidence>
<dbReference type="Pfam" id="PF01326">
    <property type="entry name" value="PPDK_N"/>
    <property type="match status" value="1"/>
</dbReference>
<feature type="domain" description="Pyruvate phosphate dikinase AMP/ATP-binding" evidence="7">
    <location>
        <begin position="431"/>
        <end position="732"/>
    </location>
</feature>
<dbReference type="FunFam" id="1.10.630.10:FF:000018">
    <property type="entry name" value="Cytochrome P450 monooxygenase"/>
    <property type="match status" value="1"/>
</dbReference>
<evidence type="ECO:0000256" key="5">
    <source>
        <dbReference type="ARBA" id="ARBA00023004"/>
    </source>
</evidence>
<evidence type="ECO:0000256" key="6">
    <source>
        <dbReference type="ARBA" id="ARBA00023033"/>
    </source>
</evidence>
<evidence type="ECO:0000313" key="9">
    <source>
        <dbReference type="Proteomes" id="UP001162834"/>
    </source>
</evidence>
<keyword evidence="9" id="KW-1185">Reference proteome</keyword>
<dbReference type="Proteomes" id="UP001162834">
    <property type="component" value="Chromosome"/>
</dbReference>
<dbReference type="PRINTS" id="PR00359">
    <property type="entry name" value="BP450"/>
</dbReference>
<name>A0A9E6XZD8_9ACTN</name>
<proteinExistence type="inferred from homology"/>
<dbReference type="InterPro" id="IPR036396">
    <property type="entry name" value="Cyt_P450_sf"/>
</dbReference>
<dbReference type="RefSeq" id="WP_259310645.1">
    <property type="nucleotide sequence ID" value="NZ_CP087164.1"/>
</dbReference>
<dbReference type="GO" id="GO:0004497">
    <property type="term" value="F:monooxygenase activity"/>
    <property type="evidence" value="ECO:0007669"/>
    <property type="project" value="UniProtKB-KW"/>
</dbReference>
<dbReference type="CDD" id="cd11078">
    <property type="entry name" value="CYP130-like"/>
    <property type="match status" value="1"/>
</dbReference>
<keyword evidence="6" id="KW-0503">Monooxygenase</keyword>
<dbReference type="InterPro" id="IPR001128">
    <property type="entry name" value="Cyt_P450"/>
</dbReference>
<dbReference type="InterPro" id="IPR013815">
    <property type="entry name" value="ATP_grasp_subdomain_1"/>
</dbReference>
<dbReference type="EMBL" id="CP087164">
    <property type="protein sequence ID" value="UGS36576.1"/>
    <property type="molecule type" value="Genomic_DNA"/>
</dbReference>
<sequence length="767" mass="83409">MSVPVPACPHAGLARDFEPFELTDPFAFYARARAEAPVFYSPELDYWVVTRYDDIRDIFRDPQTFSSENTQAPFKPRPAEVQQILADGGFSVVTGLSGKQPPDHTRLRGFIKKAFTPRRIAGMEPAIRAIVTAMIDGFAGRGRADLVAELAYELPALVIFRMLGIPDADVPKVKEWAQSRVAMNFGDRPVSEQAHHAENLVSYWRYCQELVASRLREPRDDLPGALARIYLEGEEEIEPDEIAALVYGQLTAGHETTTALLSNGLKELLAQREAWDAICADSRLIPGAVEEMLRVSAPVFTWKRRTKRPARIGDVELPGETNVLLLLGSANHDQTVFPDPEHIDPNRDNASRHLSFGLGIHFCLGAPLARLEGRVVLEELAARLPSLRLAAGQTFDFNANSSFRGPSRVLVEFDAAPAHVVPFERCPGDSEVAGGKGASLATLTAAGLPVPPGFVITTSAFDAVRAGVRERIAGVLDATDAQDIRALEDGAREVRALLEQAPLPPAVERAIRVGYAALGDDTAVAVRSSATAEDSAEASFAGQQDTYLWIVGADAVVEHVRRCWASLYSARSIAYRRDHAIGEDDVRMAVVVQRMVDADAAGVAMTLNPVTGDRSKIVIDASFGLGETVVGGEVTPDNYVVDKVMLEMVDSRIGPKAVELVADVPGRRVVRREVEPARRTAPALNPAQVRAVAELAKRAERHYGSPQDVEWAIDGDDVVLLQSRPETVWSRKPPPLRAPSVYATGLSSIAHTLINPLAARRDADVND</sequence>
<dbReference type="InterPro" id="IPR002397">
    <property type="entry name" value="Cyt_P450_B"/>
</dbReference>
<keyword evidence="2" id="KW-0349">Heme</keyword>
<dbReference type="Gene3D" id="1.10.630.10">
    <property type="entry name" value="Cytochrome P450"/>
    <property type="match status" value="1"/>
</dbReference>
<evidence type="ECO:0000256" key="1">
    <source>
        <dbReference type="ARBA" id="ARBA00010617"/>
    </source>
</evidence>
<keyword evidence="4" id="KW-0560">Oxidoreductase</keyword>
<dbReference type="SUPFAM" id="SSF56059">
    <property type="entry name" value="Glutathione synthetase ATP-binding domain-like"/>
    <property type="match status" value="1"/>
</dbReference>
<reference evidence="8" key="1">
    <citation type="journal article" date="2022" name="Int. J. Syst. Evol. Microbiol.">
        <title>Pseudomonas aegrilactucae sp. nov. and Pseudomonas morbosilactucae sp. nov., pathogens causing bacterial rot of lettuce in Japan.</title>
        <authorList>
            <person name="Sawada H."/>
            <person name="Fujikawa T."/>
            <person name="Satou M."/>
        </authorList>
    </citation>
    <scope>NUCLEOTIDE SEQUENCE</scope>
    <source>
        <strain evidence="8">0166_1</strain>
    </source>
</reference>
<dbReference type="AlphaFoldDB" id="A0A9E6XZD8"/>
<dbReference type="PANTHER" id="PTHR46696">
    <property type="entry name" value="P450, PUTATIVE (EUROFUNG)-RELATED"/>
    <property type="match status" value="1"/>
</dbReference>
<dbReference type="PANTHER" id="PTHR46696:SF1">
    <property type="entry name" value="CYTOCHROME P450 YJIB-RELATED"/>
    <property type="match status" value="1"/>
</dbReference>
<dbReference type="Gene3D" id="3.30.1490.20">
    <property type="entry name" value="ATP-grasp fold, A domain"/>
    <property type="match status" value="1"/>
</dbReference>
<dbReference type="InterPro" id="IPR002192">
    <property type="entry name" value="PPDK_AMP/ATP-bd"/>
</dbReference>
<gene>
    <name evidence="8" type="ORF">DSM104329_02984</name>
</gene>
<keyword evidence="3" id="KW-0479">Metal-binding</keyword>
<evidence type="ECO:0000256" key="4">
    <source>
        <dbReference type="ARBA" id="ARBA00023002"/>
    </source>
</evidence>
<dbReference type="GO" id="GO:0005506">
    <property type="term" value="F:iron ion binding"/>
    <property type="evidence" value="ECO:0007669"/>
    <property type="project" value="InterPro"/>
</dbReference>
<dbReference type="InterPro" id="IPR017972">
    <property type="entry name" value="Cyt_P450_CS"/>
</dbReference>
<evidence type="ECO:0000256" key="3">
    <source>
        <dbReference type="ARBA" id="ARBA00022723"/>
    </source>
</evidence>
<dbReference type="Gene3D" id="3.30.470.20">
    <property type="entry name" value="ATP-grasp fold, B domain"/>
    <property type="match status" value="1"/>
</dbReference>
<dbReference type="KEGG" id="sbae:DSM104329_02984"/>
<dbReference type="GO" id="GO:0016705">
    <property type="term" value="F:oxidoreductase activity, acting on paired donors, with incorporation or reduction of molecular oxygen"/>
    <property type="evidence" value="ECO:0007669"/>
    <property type="project" value="InterPro"/>
</dbReference>
<dbReference type="PROSITE" id="PS00086">
    <property type="entry name" value="CYTOCHROME_P450"/>
    <property type="match status" value="1"/>
</dbReference>